<evidence type="ECO:0000313" key="3">
    <source>
        <dbReference type="EMBL" id="EGO28858.1"/>
    </source>
</evidence>
<keyword evidence="2" id="KW-1133">Transmembrane helix</keyword>
<feature type="region of interest" description="Disordered" evidence="1">
    <location>
        <begin position="211"/>
        <end position="248"/>
    </location>
</feature>
<evidence type="ECO:0000256" key="2">
    <source>
        <dbReference type="SAM" id="Phobius"/>
    </source>
</evidence>
<dbReference type="Proteomes" id="UP000008064">
    <property type="component" value="Unassembled WGS sequence"/>
</dbReference>
<feature type="region of interest" description="Disordered" evidence="1">
    <location>
        <begin position="129"/>
        <end position="194"/>
    </location>
</feature>
<evidence type="ECO:0000256" key="1">
    <source>
        <dbReference type="SAM" id="MobiDB-lite"/>
    </source>
</evidence>
<organism>
    <name type="scientific">Serpula lacrymans var. lacrymans (strain S7.9)</name>
    <name type="common">Dry rot fungus</name>
    <dbReference type="NCBI Taxonomy" id="578457"/>
    <lineage>
        <taxon>Eukaryota</taxon>
        <taxon>Fungi</taxon>
        <taxon>Dikarya</taxon>
        <taxon>Basidiomycota</taxon>
        <taxon>Agaricomycotina</taxon>
        <taxon>Agaricomycetes</taxon>
        <taxon>Agaricomycetidae</taxon>
        <taxon>Boletales</taxon>
        <taxon>Coniophorineae</taxon>
        <taxon>Serpulaceae</taxon>
        <taxon>Serpula</taxon>
    </lineage>
</organism>
<feature type="region of interest" description="Disordered" evidence="1">
    <location>
        <begin position="1"/>
        <end position="45"/>
    </location>
</feature>
<dbReference type="KEGG" id="sla:SERLADRAFT_459697"/>
<dbReference type="HOGENOM" id="CLU_051368_1_0_1"/>
<feature type="compositionally biased region" description="Low complexity" evidence="1">
    <location>
        <begin position="175"/>
        <end position="194"/>
    </location>
</feature>
<accession>F8NL42</accession>
<feature type="compositionally biased region" description="Low complexity" evidence="1">
    <location>
        <begin position="9"/>
        <end position="26"/>
    </location>
</feature>
<dbReference type="OrthoDB" id="2683906at2759"/>
<feature type="compositionally biased region" description="Low complexity" evidence="1">
    <location>
        <begin position="33"/>
        <end position="45"/>
    </location>
</feature>
<protein>
    <submittedName>
        <fullName evidence="3">Uncharacterized protein</fullName>
    </submittedName>
</protein>
<feature type="compositionally biased region" description="Polar residues" evidence="1">
    <location>
        <begin position="153"/>
        <end position="174"/>
    </location>
</feature>
<keyword evidence="2" id="KW-0812">Transmembrane</keyword>
<name>F8NL42_SERL9</name>
<dbReference type="EMBL" id="GL945430">
    <property type="protein sequence ID" value="EGO28858.1"/>
    <property type="molecule type" value="Genomic_DNA"/>
</dbReference>
<reference evidence="3" key="1">
    <citation type="submission" date="2011-04" db="EMBL/GenBank/DDBJ databases">
        <title>Evolution of plant cell wall degrading machinery underlies the functional diversity of forest fungi.</title>
        <authorList>
            <consortium name="US DOE Joint Genome Institute (JGI-PGF)"/>
            <person name="Eastwood D.C."/>
            <person name="Floudas D."/>
            <person name="Binder M."/>
            <person name="Majcherczyk A."/>
            <person name="Schneider P."/>
            <person name="Aerts A."/>
            <person name="Asiegbu F.O."/>
            <person name="Baker S.E."/>
            <person name="Barry K."/>
            <person name="Bendiksby M."/>
            <person name="Blumentritt M."/>
            <person name="Coutinho P.M."/>
            <person name="Cullen D."/>
            <person name="Cullen D."/>
            <person name="Gathman A."/>
            <person name="Goodell B."/>
            <person name="Henrissat B."/>
            <person name="Ihrmark K."/>
            <person name="Kauserud H."/>
            <person name="Kohler A."/>
            <person name="LaButti K."/>
            <person name="Lapidus A."/>
            <person name="Lavin J.L."/>
            <person name="Lee Y.-H."/>
            <person name="Lindquist E."/>
            <person name="Lilly W."/>
            <person name="Lucas S."/>
            <person name="Morin E."/>
            <person name="Murat C."/>
            <person name="Oguiza J.A."/>
            <person name="Park J."/>
            <person name="Pisabarro A.G."/>
            <person name="Riley R."/>
            <person name="Rosling A."/>
            <person name="Salamov A."/>
            <person name="Schmidt O."/>
            <person name="Schmutz J."/>
            <person name="Skrede I."/>
            <person name="Stenlid J."/>
            <person name="Wiebenga A."/>
            <person name="Xie X."/>
            <person name="Kues U."/>
            <person name="Hibbett D.S."/>
            <person name="Hoffmeister D."/>
            <person name="Hogberg N."/>
            <person name="Martin F."/>
            <person name="Grigoriev I.V."/>
            <person name="Watkinson S.C."/>
        </authorList>
    </citation>
    <scope>NUCLEOTIDE SEQUENCE</scope>
    <source>
        <strain evidence="3">S7.9</strain>
    </source>
</reference>
<dbReference type="RefSeq" id="XP_007315057.1">
    <property type="nucleotide sequence ID" value="XM_007314995.1"/>
</dbReference>
<proteinExistence type="predicted"/>
<feature type="region of interest" description="Disordered" evidence="1">
    <location>
        <begin position="281"/>
        <end position="309"/>
    </location>
</feature>
<sequence>MTTTPPTPTSSSSSSPFPSLFNSTFTTPPPIDTPSSTPSDSSDSDSVLTSSSALYLYTFLATLVLLLGVSSAIVLRSLVLRRRHQRIVEEAIRNGTWIPSTNANANNTNNGRGRRAKLGEKPKLWEVKVGEGDDCGGMGDTGGDSGDERNEKGTNWNWNHITPISASYLPNSQASPSFPRTSSPSPSTEFSTHTSVPRFLRPFTRFRLPFPFTASASPQSPSISSSDSRSRSPRRPRSPPGTNPAAISTPAAVTASGMMDAQGGDPSTVRLAVLIAMPDPTRSTHSLSHSHSLSRQRDSTCSTSKSANRDVGERVVEFGLVDVVIGQESEEAP</sequence>
<feature type="compositionally biased region" description="Low complexity" evidence="1">
    <location>
        <begin position="211"/>
        <end position="227"/>
    </location>
</feature>
<feature type="compositionally biased region" description="Gly residues" evidence="1">
    <location>
        <begin position="135"/>
        <end position="144"/>
    </location>
</feature>
<feature type="transmembrane region" description="Helical" evidence="2">
    <location>
        <begin position="54"/>
        <end position="75"/>
    </location>
</feature>
<feature type="compositionally biased region" description="Low complexity" evidence="1">
    <location>
        <begin position="281"/>
        <end position="293"/>
    </location>
</feature>
<dbReference type="GeneID" id="18817950"/>
<gene>
    <name evidence="3" type="ORF">SERLADRAFT_459697</name>
</gene>
<dbReference type="AlphaFoldDB" id="F8NL42"/>
<keyword evidence="2" id="KW-0472">Membrane</keyword>